<dbReference type="AlphaFoldDB" id="A0A0L8IA28"/>
<accession>A0A0L8IA28</accession>
<organism evidence="1">
    <name type="scientific">Octopus bimaculoides</name>
    <name type="common">California two-spotted octopus</name>
    <dbReference type="NCBI Taxonomy" id="37653"/>
    <lineage>
        <taxon>Eukaryota</taxon>
        <taxon>Metazoa</taxon>
        <taxon>Spiralia</taxon>
        <taxon>Lophotrochozoa</taxon>
        <taxon>Mollusca</taxon>
        <taxon>Cephalopoda</taxon>
        <taxon>Coleoidea</taxon>
        <taxon>Octopodiformes</taxon>
        <taxon>Octopoda</taxon>
        <taxon>Incirrata</taxon>
        <taxon>Octopodidae</taxon>
        <taxon>Octopus</taxon>
    </lineage>
</organism>
<name>A0A0L8IA28_OCTBM</name>
<reference evidence="1" key="1">
    <citation type="submission" date="2015-07" db="EMBL/GenBank/DDBJ databases">
        <title>MeaNS - Measles Nucleotide Surveillance Program.</title>
        <authorList>
            <person name="Tran T."/>
            <person name="Druce J."/>
        </authorList>
    </citation>
    <scope>NUCLEOTIDE SEQUENCE</scope>
    <source>
        <strain evidence="1">UCB-OBI-ISO-001</strain>
        <tissue evidence="1">Gonad</tissue>
    </source>
</reference>
<dbReference type="EMBL" id="KQ416188">
    <property type="protein sequence ID" value="KOF98302.1"/>
    <property type="molecule type" value="Genomic_DNA"/>
</dbReference>
<proteinExistence type="predicted"/>
<protein>
    <submittedName>
        <fullName evidence="1">Uncharacterized protein</fullName>
    </submittedName>
</protein>
<evidence type="ECO:0000313" key="1">
    <source>
        <dbReference type="EMBL" id="KOF98302.1"/>
    </source>
</evidence>
<sequence length="55" mass="6367">MSDLWAAYVQTDQPAGDGIYIHDGNFVDNNNNIYSQSFESLCKMVVEQFNYFTHQ</sequence>
<gene>
    <name evidence="1" type="ORF">OCBIM_22026371mg</name>
</gene>